<dbReference type="EMBL" id="WNTK01005346">
    <property type="protein sequence ID" value="KAG9463993.1"/>
    <property type="molecule type" value="Genomic_DNA"/>
</dbReference>
<feature type="domain" description="Sushi" evidence="6">
    <location>
        <begin position="189"/>
        <end position="248"/>
    </location>
</feature>
<dbReference type="Proteomes" id="UP000770717">
    <property type="component" value="Unassembled WGS sequence"/>
</dbReference>
<evidence type="ECO:0000313" key="8">
    <source>
        <dbReference type="Proteomes" id="UP000770717"/>
    </source>
</evidence>
<dbReference type="SUPFAM" id="SSF57535">
    <property type="entry name" value="Complement control module/SCR domain"/>
    <property type="match status" value="5"/>
</dbReference>
<dbReference type="InterPro" id="IPR000436">
    <property type="entry name" value="Sushi_SCR_CCP_dom"/>
</dbReference>
<evidence type="ECO:0000313" key="7">
    <source>
        <dbReference type="EMBL" id="KAG9463993.1"/>
    </source>
</evidence>
<evidence type="ECO:0000256" key="4">
    <source>
        <dbReference type="ARBA" id="ARBA00023180"/>
    </source>
</evidence>
<feature type="domain" description="Sushi" evidence="6">
    <location>
        <begin position="249"/>
        <end position="320"/>
    </location>
</feature>
<proteinExistence type="predicted"/>
<dbReference type="CDD" id="cd00033">
    <property type="entry name" value="CCP"/>
    <property type="match status" value="5"/>
</dbReference>
<gene>
    <name evidence="7" type="ORF">GDO78_020682</name>
</gene>
<feature type="non-terminal residue" evidence="7">
    <location>
        <position position="381"/>
    </location>
</feature>
<comment type="caution">
    <text evidence="7">The sequence shown here is derived from an EMBL/GenBank/DDBJ whole genome shotgun (WGS) entry which is preliminary data.</text>
</comment>
<dbReference type="AlphaFoldDB" id="A0A8J6BNU3"/>
<dbReference type="PROSITE" id="PS50923">
    <property type="entry name" value="SUSHI"/>
    <property type="match status" value="4"/>
</dbReference>
<dbReference type="InterPro" id="IPR035976">
    <property type="entry name" value="Sushi/SCR/CCP_sf"/>
</dbReference>
<dbReference type="Pfam" id="PF00084">
    <property type="entry name" value="Sushi"/>
    <property type="match status" value="5"/>
</dbReference>
<dbReference type="PANTHER" id="PTHR19325">
    <property type="entry name" value="COMPLEMENT COMPONENT-RELATED SUSHI DOMAIN-CONTAINING"/>
    <property type="match status" value="1"/>
</dbReference>
<accession>A0A8J6BNU3</accession>
<keyword evidence="2" id="KW-0677">Repeat</keyword>
<evidence type="ECO:0000256" key="1">
    <source>
        <dbReference type="ARBA" id="ARBA00022659"/>
    </source>
</evidence>
<organism evidence="7 8">
    <name type="scientific">Eleutherodactylus coqui</name>
    <name type="common">Puerto Rican coqui</name>
    <dbReference type="NCBI Taxonomy" id="57060"/>
    <lineage>
        <taxon>Eukaryota</taxon>
        <taxon>Metazoa</taxon>
        <taxon>Chordata</taxon>
        <taxon>Craniata</taxon>
        <taxon>Vertebrata</taxon>
        <taxon>Euteleostomi</taxon>
        <taxon>Amphibia</taxon>
        <taxon>Batrachia</taxon>
        <taxon>Anura</taxon>
        <taxon>Neobatrachia</taxon>
        <taxon>Hyloidea</taxon>
        <taxon>Eleutherodactylidae</taxon>
        <taxon>Eleutherodactylinae</taxon>
        <taxon>Eleutherodactylus</taxon>
        <taxon>Eleutherodactylus</taxon>
    </lineage>
</organism>
<evidence type="ECO:0000259" key="6">
    <source>
        <dbReference type="PROSITE" id="PS50923"/>
    </source>
</evidence>
<keyword evidence="8" id="KW-1185">Reference proteome</keyword>
<reference evidence="7" key="1">
    <citation type="thesis" date="2020" institute="ProQuest LLC" country="789 East Eisenhower Parkway, Ann Arbor, MI, USA">
        <title>Comparative Genomics and Chromosome Evolution.</title>
        <authorList>
            <person name="Mudd A.B."/>
        </authorList>
    </citation>
    <scope>NUCLEOTIDE SEQUENCE</scope>
    <source>
        <strain evidence="7">HN-11 Male</strain>
        <tissue evidence="7">Kidney and liver</tissue>
    </source>
</reference>
<dbReference type="InterPro" id="IPR050350">
    <property type="entry name" value="Compl-Cell_Adhes-Reg"/>
</dbReference>
<evidence type="ECO:0000256" key="2">
    <source>
        <dbReference type="ARBA" id="ARBA00022737"/>
    </source>
</evidence>
<evidence type="ECO:0000256" key="5">
    <source>
        <dbReference type="PROSITE-ProRule" id="PRU00302"/>
    </source>
</evidence>
<keyword evidence="3 5" id="KW-1015">Disulfide bond</keyword>
<comment type="caution">
    <text evidence="5">Lacks conserved residue(s) required for the propagation of feature annotation.</text>
</comment>
<feature type="domain" description="Sushi" evidence="6">
    <location>
        <begin position="129"/>
        <end position="188"/>
    </location>
</feature>
<feature type="disulfide bond" evidence="5">
    <location>
        <begin position="219"/>
        <end position="246"/>
    </location>
</feature>
<evidence type="ECO:0000256" key="3">
    <source>
        <dbReference type="ARBA" id="ARBA00023157"/>
    </source>
</evidence>
<keyword evidence="1 5" id="KW-0768">Sushi</keyword>
<name>A0A8J6BNU3_ELECQ</name>
<feature type="domain" description="Sushi" evidence="6">
    <location>
        <begin position="65"/>
        <end position="128"/>
    </location>
</feature>
<dbReference type="PANTHER" id="PTHR19325:SF568">
    <property type="entry name" value="ARC3"/>
    <property type="match status" value="1"/>
</dbReference>
<sequence length="381" mass="41685">FAGACGPPPVIANTLQPEETSGVAGDTVVYRCNRTAGYYESPGKSNTITCQGDDTWSTLPEFCERACGVPEGLPYATVKPEDLEKDIFLPGANVRYDCRLGYIRAPGTNTITCLADYTWSTPSEFCVRKSCGHPDEPVNGEIDSADDFLFGSRVTYKCNDGYHLVGRRPYRDCQADGTWTNQVPQCEVTICAAPEQPANGAYDPVKDEYNYLDAVSFRCNKDFHVIGVSTVSCTSNGSWSADSPTCKGVSCPDPGPLQNGRRESGFVGPYTLNSAVTFQCNDNFIMNGSRKIGKMHPVMKCIQVIIKGKVLYRGLTLCGSVMYTTSRGKRTKVRSPAFPIRHIIEGYMQYVSVVVYGPTILDGYSVLLAGITFNVLVDRRT</sequence>
<dbReference type="OrthoDB" id="6480633at2759"/>
<protein>
    <recommendedName>
        <fullName evidence="6">Sushi domain-containing protein</fullName>
    </recommendedName>
</protein>
<dbReference type="Gene3D" id="2.10.70.10">
    <property type="entry name" value="Complement Module, domain 1"/>
    <property type="match status" value="5"/>
</dbReference>
<keyword evidence="4" id="KW-0325">Glycoprotein</keyword>
<dbReference type="SMART" id="SM00032">
    <property type="entry name" value="CCP"/>
    <property type="match status" value="5"/>
</dbReference>